<organism evidence="5 6">
    <name type="scientific">Trapa natans</name>
    <name type="common">Water chestnut</name>
    <dbReference type="NCBI Taxonomy" id="22666"/>
    <lineage>
        <taxon>Eukaryota</taxon>
        <taxon>Viridiplantae</taxon>
        <taxon>Streptophyta</taxon>
        <taxon>Embryophyta</taxon>
        <taxon>Tracheophyta</taxon>
        <taxon>Spermatophyta</taxon>
        <taxon>Magnoliopsida</taxon>
        <taxon>eudicotyledons</taxon>
        <taxon>Gunneridae</taxon>
        <taxon>Pentapetalae</taxon>
        <taxon>rosids</taxon>
        <taxon>malvids</taxon>
        <taxon>Myrtales</taxon>
        <taxon>Lythraceae</taxon>
        <taxon>Trapa</taxon>
    </lineage>
</organism>
<dbReference type="PANTHER" id="PTHR33388:SF2">
    <property type="entry name" value="PROTEIN SPOROCYTELESS"/>
    <property type="match status" value="1"/>
</dbReference>
<feature type="region of interest" description="Disordered" evidence="4">
    <location>
        <begin position="1"/>
        <end position="60"/>
    </location>
</feature>
<dbReference type="GO" id="GO:0003700">
    <property type="term" value="F:DNA-binding transcription factor activity"/>
    <property type="evidence" value="ECO:0007669"/>
    <property type="project" value="InterPro"/>
</dbReference>
<keyword evidence="2" id="KW-0805">Transcription regulation</keyword>
<sequence length="328" mass="35244">MTAPNLLLVHSRSSPAGQDKERNHAPPPRHGRETEPVGERGVRSSRPPAQKRQPQRGLGVAQLERLRLQDLWKNTTHMPHQLRRDFQTQTRLLGSRKALITYPCLSLCGEGGLAVQRRAGFVFPLGSGQAVGSMNMAGVRGGATAATPVIEVPRELSSMPNVRCFPGRYHKYSTLDATARAIAILNRGAGDHISNGESTAAVYSRDFLALNLGNGLGSRSSGGYFAPGDHEDGTQHAIIHQDVEGSMVAGRKVKTVGRDNLLMEYEFFPGKSDSCKGNLLEKMCIPTEGYEAMAASGFAPENDSGLGAGESSRGEGQNSIDLSLNLSR</sequence>
<keyword evidence="3" id="KW-0804">Transcription</keyword>
<evidence type="ECO:0000313" key="6">
    <source>
        <dbReference type="Proteomes" id="UP001346149"/>
    </source>
</evidence>
<keyword evidence="6" id="KW-1185">Reference proteome</keyword>
<reference evidence="5 6" key="1">
    <citation type="journal article" date="2023" name="Hortic Res">
        <title>Pangenome of water caltrop reveals structural variations and asymmetric subgenome divergence after allopolyploidization.</title>
        <authorList>
            <person name="Zhang X."/>
            <person name="Chen Y."/>
            <person name="Wang L."/>
            <person name="Yuan Y."/>
            <person name="Fang M."/>
            <person name="Shi L."/>
            <person name="Lu R."/>
            <person name="Comes H.P."/>
            <person name="Ma Y."/>
            <person name="Chen Y."/>
            <person name="Huang G."/>
            <person name="Zhou Y."/>
            <person name="Zheng Z."/>
            <person name="Qiu Y."/>
        </authorList>
    </citation>
    <scope>NUCLEOTIDE SEQUENCE [LARGE SCALE GENOMIC DNA]</scope>
    <source>
        <strain evidence="5">F231</strain>
    </source>
</reference>
<feature type="compositionally biased region" description="Polar residues" evidence="4">
    <location>
        <begin position="314"/>
        <end position="328"/>
    </location>
</feature>
<dbReference type="Proteomes" id="UP001346149">
    <property type="component" value="Unassembled WGS sequence"/>
</dbReference>
<dbReference type="AlphaFoldDB" id="A0AAN7LIU0"/>
<feature type="region of interest" description="Disordered" evidence="4">
    <location>
        <begin position="301"/>
        <end position="328"/>
    </location>
</feature>
<evidence type="ECO:0000256" key="1">
    <source>
        <dbReference type="ARBA" id="ARBA00022491"/>
    </source>
</evidence>
<name>A0AAN7LIU0_TRANT</name>
<dbReference type="InterPro" id="IPR040356">
    <property type="entry name" value="SPEAR"/>
</dbReference>
<feature type="compositionally biased region" description="Basic and acidic residues" evidence="4">
    <location>
        <begin position="18"/>
        <end position="42"/>
    </location>
</feature>
<evidence type="ECO:0000256" key="4">
    <source>
        <dbReference type="SAM" id="MobiDB-lite"/>
    </source>
</evidence>
<protein>
    <submittedName>
        <fullName evidence="5">Uncharacterized protein</fullName>
    </submittedName>
</protein>
<gene>
    <name evidence="5" type="ORF">SAY86_015608</name>
</gene>
<comment type="caution">
    <text evidence="5">The sequence shown here is derived from an EMBL/GenBank/DDBJ whole genome shotgun (WGS) entry which is preliminary data.</text>
</comment>
<evidence type="ECO:0000256" key="2">
    <source>
        <dbReference type="ARBA" id="ARBA00023015"/>
    </source>
</evidence>
<dbReference type="PANTHER" id="PTHR33388">
    <property type="entry name" value="OS01G0212500 PROTEIN"/>
    <property type="match status" value="1"/>
</dbReference>
<accession>A0AAN7LIU0</accession>
<keyword evidence="1" id="KW-0678">Repressor</keyword>
<dbReference type="EMBL" id="JAXQNO010000016">
    <property type="protein sequence ID" value="KAK4781506.1"/>
    <property type="molecule type" value="Genomic_DNA"/>
</dbReference>
<proteinExistence type="predicted"/>
<evidence type="ECO:0000256" key="3">
    <source>
        <dbReference type="ARBA" id="ARBA00023163"/>
    </source>
</evidence>
<evidence type="ECO:0000313" key="5">
    <source>
        <dbReference type="EMBL" id="KAK4781506.1"/>
    </source>
</evidence>